<evidence type="ECO:0000256" key="4">
    <source>
        <dbReference type="ARBA" id="ARBA00022989"/>
    </source>
</evidence>
<keyword evidence="3 6" id="KW-0812">Transmembrane</keyword>
<evidence type="ECO:0000313" key="8">
    <source>
        <dbReference type="EMBL" id="KKN13593.1"/>
    </source>
</evidence>
<feature type="transmembrane region" description="Helical" evidence="6">
    <location>
        <begin position="56"/>
        <end position="78"/>
    </location>
</feature>
<proteinExistence type="predicted"/>
<evidence type="ECO:0000256" key="5">
    <source>
        <dbReference type="ARBA" id="ARBA00023136"/>
    </source>
</evidence>
<feature type="transmembrane region" description="Helical" evidence="6">
    <location>
        <begin position="98"/>
        <end position="120"/>
    </location>
</feature>
<organism evidence="8">
    <name type="scientific">marine sediment metagenome</name>
    <dbReference type="NCBI Taxonomy" id="412755"/>
    <lineage>
        <taxon>unclassified sequences</taxon>
        <taxon>metagenomes</taxon>
        <taxon>ecological metagenomes</taxon>
    </lineage>
</organism>
<evidence type="ECO:0000259" key="7">
    <source>
        <dbReference type="Pfam" id="PF02656"/>
    </source>
</evidence>
<feature type="domain" description="DUF202" evidence="7">
    <location>
        <begin position="8"/>
        <end position="82"/>
    </location>
</feature>
<accession>A0A0F9R827</accession>
<dbReference type="Pfam" id="PF02656">
    <property type="entry name" value="DUF202"/>
    <property type="match status" value="1"/>
</dbReference>
<comment type="subcellular location">
    <subcellularLocation>
        <location evidence="1">Cell membrane</location>
        <topology evidence="1">Multi-pass membrane protein</topology>
    </subcellularLocation>
</comment>
<dbReference type="EMBL" id="LAZR01003906">
    <property type="protein sequence ID" value="KKN13593.1"/>
    <property type="molecule type" value="Genomic_DNA"/>
</dbReference>
<name>A0A0F9R827_9ZZZZ</name>
<gene>
    <name evidence="8" type="ORF">LCGC14_1004830</name>
</gene>
<reference evidence="8" key="1">
    <citation type="journal article" date="2015" name="Nature">
        <title>Complex archaea that bridge the gap between prokaryotes and eukaryotes.</title>
        <authorList>
            <person name="Spang A."/>
            <person name="Saw J.H."/>
            <person name="Jorgensen S.L."/>
            <person name="Zaremba-Niedzwiedzka K."/>
            <person name="Martijn J."/>
            <person name="Lind A.E."/>
            <person name="van Eijk R."/>
            <person name="Schleper C."/>
            <person name="Guy L."/>
            <person name="Ettema T.J."/>
        </authorList>
    </citation>
    <scope>NUCLEOTIDE SEQUENCE</scope>
</reference>
<evidence type="ECO:0000256" key="2">
    <source>
        <dbReference type="ARBA" id="ARBA00022475"/>
    </source>
</evidence>
<evidence type="ECO:0000256" key="6">
    <source>
        <dbReference type="SAM" id="Phobius"/>
    </source>
</evidence>
<sequence>MSDLNDPRVLFAAERTLLAWNRTSLALIAFGFVIERAGMILALMQGQDMPHHASPTFILGIAFIMLGALSALISSYQYGSVLKQLSEEEIPQGYKARWGMLVNLIVALLSLILAISLFNLQS</sequence>
<dbReference type="InterPro" id="IPR052053">
    <property type="entry name" value="IM_YidH-like"/>
</dbReference>
<feature type="transmembrane region" description="Helical" evidence="6">
    <location>
        <begin position="25"/>
        <end position="44"/>
    </location>
</feature>
<dbReference type="PANTHER" id="PTHR34187:SF2">
    <property type="entry name" value="DUF202 DOMAIN-CONTAINING PROTEIN"/>
    <property type="match status" value="1"/>
</dbReference>
<dbReference type="GO" id="GO:0005886">
    <property type="term" value="C:plasma membrane"/>
    <property type="evidence" value="ECO:0007669"/>
    <property type="project" value="UniProtKB-SubCell"/>
</dbReference>
<keyword evidence="2" id="KW-1003">Cell membrane</keyword>
<dbReference type="PANTHER" id="PTHR34187">
    <property type="entry name" value="FGR18P"/>
    <property type="match status" value="1"/>
</dbReference>
<keyword evidence="4 6" id="KW-1133">Transmembrane helix</keyword>
<keyword evidence="5 6" id="KW-0472">Membrane</keyword>
<dbReference type="InterPro" id="IPR003807">
    <property type="entry name" value="DUF202"/>
</dbReference>
<dbReference type="AlphaFoldDB" id="A0A0F9R827"/>
<comment type="caution">
    <text evidence="8">The sequence shown here is derived from an EMBL/GenBank/DDBJ whole genome shotgun (WGS) entry which is preliminary data.</text>
</comment>
<evidence type="ECO:0000256" key="1">
    <source>
        <dbReference type="ARBA" id="ARBA00004651"/>
    </source>
</evidence>
<evidence type="ECO:0000256" key="3">
    <source>
        <dbReference type="ARBA" id="ARBA00022692"/>
    </source>
</evidence>
<protein>
    <recommendedName>
        <fullName evidence="7">DUF202 domain-containing protein</fullName>
    </recommendedName>
</protein>